<name>A0A1H6HD80_MAGFU</name>
<evidence type="ECO:0000313" key="2">
    <source>
        <dbReference type="EMBL" id="SEH33436.1"/>
    </source>
</evidence>
<protein>
    <submittedName>
        <fullName evidence="2">Uncharacterized protein</fullName>
    </submittedName>
</protein>
<feature type="compositionally biased region" description="Low complexity" evidence="1">
    <location>
        <begin position="11"/>
        <end position="29"/>
    </location>
</feature>
<sequence>MIDPTSQTTQGASASLTTSESTLSGLTTGSGFSAAVEAANRAAAKKQAQDAEFAEIREKGFTAWVRDTQIEKLKEELRKRIIAEMGLTEDDIATMGSVIRQTLEARIKDEVEKRLATTLASTDSASASNQSTSSANDNQSQGSTVTRVAKAASTVLAAQEHATSASPTQTEEEKKDRQGNFGMVIPALAMPGGASLF</sequence>
<feature type="region of interest" description="Disordered" evidence="1">
    <location>
        <begin position="121"/>
        <end position="177"/>
    </location>
</feature>
<dbReference type="Proteomes" id="UP000182983">
    <property type="component" value="Unassembled WGS sequence"/>
</dbReference>
<feature type="compositionally biased region" description="Polar residues" evidence="1">
    <location>
        <begin position="1"/>
        <end position="10"/>
    </location>
</feature>
<gene>
    <name evidence="2" type="ORF">SAMN04244559_01376</name>
</gene>
<organism evidence="2 3">
    <name type="scientific">Magnetospirillum fulvum</name>
    <name type="common">Rhodospirillum fulvum</name>
    <dbReference type="NCBI Taxonomy" id="1082"/>
    <lineage>
        <taxon>Bacteria</taxon>
        <taxon>Pseudomonadati</taxon>
        <taxon>Pseudomonadota</taxon>
        <taxon>Alphaproteobacteria</taxon>
        <taxon>Rhodospirillales</taxon>
        <taxon>Rhodospirillaceae</taxon>
        <taxon>Magnetospirillum</taxon>
    </lineage>
</organism>
<proteinExistence type="predicted"/>
<feature type="region of interest" description="Disordered" evidence="1">
    <location>
        <begin position="1"/>
        <end position="29"/>
    </location>
</feature>
<feature type="compositionally biased region" description="Low complexity" evidence="1">
    <location>
        <begin position="121"/>
        <end position="141"/>
    </location>
</feature>
<keyword evidence="3" id="KW-1185">Reference proteome</keyword>
<reference evidence="3" key="1">
    <citation type="submission" date="2016-10" db="EMBL/GenBank/DDBJ databases">
        <authorList>
            <person name="Varghese N."/>
            <person name="Submissions S."/>
        </authorList>
    </citation>
    <scope>NUCLEOTIDE SEQUENCE [LARGE SCALE GENOMIC DNA]</scope>
    <source>
        <strain evidence="3">DSM 13234</strain>
    </source>
</reference>
<evidence type="ECO:0000256" key="1">
    <source>
        <dbReference type="SAM" id="MobiDB-lite"/>
    </source>
</evidence>
<dbReference type="AlphaFoldDB" id="A0A1H6HD80"/>
<accession>A0A1H6HD80</accession>
<dbReference type="EMBL" id="FNWO01000005">
    <property type="protein sequence ID" value="SEH33436.1"/>
    <property type="molecule type" value="Genomic_DNA"/>
</dbReference>
<evidence type="ECO:0000313" key="3">
    <source>
        <dbReference type="Proteomes" id="UP000182983"/>
    </source>
</evidence>